<evidence type="ECO:0000313" key="2">
    <source>
        <dbReference type="Proteomes" id="UP000638353"/>
    </source>
</evidence>
<accession>A0A918X6U6</accession>
<name>A0A918X6U6_9ACTN</name>
<reference evidence="1" key="2">
    <citation type="submission" date="2020-09" db="EMBL/GenBank/DDBJ databases">
        <authorList>
            <person name="Sun Q."/>
            <person name="Ohkuma M."/>
        </authorList>
    </citation>
    <scope>NUCLEOTIDE SEQUENCE</scope>
    <source>
        <strain evidence="1">JCM 4637</strain>
    </source>
</reference>
<gene>
    <name evidence="1" type="ORF">GCM10010334_76470</name>
</gene>
<dbReference type="EMBL" id="BMVC01000024">
    <property type="protein sequence ID" value="GHD15935.1"/>
    <property type="molecule type" value="Genomic_DNA"/>
</dbReference>
<sequence length="205" mass="22428">MSTPERTLTVVLDGFLDDEVLTADALDDEAPPVNLRDGVAHFQLVVSPTEERVDELVLPCRAQGGLAQDALTLGTCDLVRVTGSLRLPHHPEDGLFLDVTALEVLESGTDVDHADSTDDLGPAGLSEHGRIERYGAYQVWHAPDTGTSHIWHTSGQAVGIADDPRDLEDLIHAYENPAPHPQEQPPPARRRRLAALLLRLRPRRT</sequence>
<protein>
    <submittedName>
        <fullName evidence="1">Uncharacterized protein</fullName>
    </submittedName>
</protein>
<dbReference type="AlphaFoldDB" id="A0A918X6U6"/>
<dbReference type="Proteomes" id="UP000638353">
    <property type="component" value="Unassembled WGS sequence"/>
</dbReference>
<comment type="caution">
    <text evidence="1">The sequence shown here is derived from an EMBL/GenBank/DDBJ whole genome shotgun (WGS) entry which is preliminary data.</text>
</comment>
<proteinExistence type="predicted"/>
<dbReference type="RefSeq" id="WP_189828204.1">
    <property type="nucleotide sequence ID" value="NZ_BMVC01000024.1"/>
</dbReference>
<organism evidence="1 2">
    <name type="scientific">Streptomyces finlayi</name>
    <dbReference type="NCBI Taxonomy" id="67296"/>
    <lineage>
        <taxon>Bacteria</taxon>
        <taxon>Bacillati</taxon>
        <taxon>Actinomycetota</taxon>
        <taxon>Actinomycetes</taxon>
        <taxon>Kitasatosporales</taxon>
        <taxon>Streptomycetaceae</taxon>
        <taxon>Streptomyces</taxon>
    </lineage>
</organism>
<evidence type="ECO:0000313" key="1">
    <source>
        <dbReference type="EMBL" id="GHD15935.1"/>
    </source>
</evidence>
<reference evidence="1" key="1">
    <citation type="journal article" date="2014" name="Int. J. Syst. Evol. Microbiol.">
        <title>Complete genome sequence of Corynebacterium casei LMG S-19264T (=DSM 44701T), isolated from a smear-ripened cheese.</title>
        <authorList>
            <consortium name="US DOE Joint Genome Institute (JGI-PGF)"/>
            <person name="Walter F."/>
            <person name="Albersmeier A."/>
            <person name="Kalinowski J."/>
            <person name="Ruckert C."/>
        </authorList>
    </citation>
    <scope>NUCLEOTIDE SEQUENCE</scope>
    <source>
        <strain evidence="1">JCM 4637</strain>
    </source>
</reference>